<accession>A0A6A6WSS1</accession>
<keyword evidence="3" id="KW-1185">Reference proteome</keyword>
<dbReference type="GO" id="GO:0008061">
    <property type="term" value="F:chitin binding"/>
    <property type="evidence" value="ECO:0007669"/>
    <property type="project" value="UniProtKB-KW"/>
</dbReference>
<name>A0A6A6WSS1_9PLEO</name>
<evidence type="ECO:0000313" key="2">
    <source>
        <dbReference type="EMBL" id="KAF2786978.1"/>
    </source>
</evidence>
<evidence type="ECO:0000256" key="1">
    <source>
        <dbReference type="ARBA" id="ARBA00022669"/>
    </source>
</evidence>
<dbReference type="SUPFAM" id="SSF57016">
    <property type="entry name" value="Plant lectins/antimicrobial peptides"/>
    <property type="match status" value="1"/>
</dbReference>
<dbReference type="Gene3D" id="3.30.60.10">
    <property type="entry name" value="Endochitinase-like"/>
    <property type="match status" value="1"/>
</dbReference>
<evidence type="ECO:0000313" key="3">
    <source>
        <dbReference type="Proteomes" id="UP000799757"/>
    </source>
</evidence>
<dbReference type="Proteomes" id="UP000799757">
    <property type="component" value="Unassembled WGS sequence"/>
</dbReference>
<proteinExistence type="predicted"/>
<protein>
    <submittedName>
        <fullName evidence="2">Carbohydrate-binding module family 18 protein</fullName>
    </submittedName>
</protein>
<organism evidence="2 3">
    <name type="scientific">Melanomma pulvis-pyrius CBS 109.77</name>
    <dbReference type="NCBI Taxonomy" id="1314802"/>
    <lineage>
        <taxon>Eukaryota</taxon>
        <taxon>Fungi</taxon>
        <taxon>Dikarya</taxon>
        <taxon>Ascomycota</taxon>
        <taxon>Pezizomycotina</taxon>
        <taxon>Dothideomycetes</taxon>
        <taxon>Pleosporomycetidae</taxon>
        <taxon>Pleosporales</taxon>
        <taxon>Melanommataceae</taxon>
        <taxon>Melanomma</taxon>
    </lineage>
</organism>
<gene>
    <name evidence="2" type="ORF">K505DRAFT_258723</name>
</gene>
<dbReference type="InterPro" id="IPR036861">
    <property type="entry name" value="Endochitinase-like_sf"/>
</dbReference>
<dbReference type="EMBL" id="MU002379">
    <property type="protein sequence ID" value="KAF2786978.1"/>
    <property type="molecule type" value="Genomic_DNA"/>
</dbReference>
<dbReference type="AlphaFoldDB" id="A0A6A6WSS1"/>
<reference evidence="2" key="1">
    <citation type="journal article" date="2020" name="Stud. Mycol.">
        <title>101 Dothideomycetes genomes: a test case for predicting lifestyles and emergence of pathogens.</title>
        <authorList>
            <person name="Haridas S."/>
            <person name="Albert R."/>
            <person name="Binder M."/>
            <person name="Bloem J."/>
            <person name="Labutti K."/>
            <person name="Salamov A."/>
            <person name="Andreopoulos B."/>
            <person name="Baker S."/>
            <person name="Barry K."/>
            <person name="Bills G."/>
            <person name="Bluhm B."/>
            <person name="Cannon C."/>
            <person name="Castanera R."/>
            <person name="Culley D."/>
            <person name="Daum C."/>
            <person name="Ezra D."/>
            <person name="Gonzalez J."/>
            <person name="Henrissat B."/>
            <person name="Kuo A."/>
            <person name="Liang C."/>
            <person name="Lipzen A."/>
            <person name="Lutzoni F."/>
            <person name="Magnuson J."/>
            <person name="Mondo S."/>
            <person name="Nolan M."/>
            <person name="Ohm R."/>
            <person name="Pangilinan J."/>
            <person name="Park H.-J."/>
            <person name="Ramirez L."/>
            <person name="Alfaro M."/>
            <person name="Sun H."/>
            <person name="Tritt A."/>
            <person name="Yoshinaga Y."/>
            <person name="Zwiers L.-H."/>
            <person name="Turgeon B."/>
            <person name="Goodwin S."/>
            <person name="Spatafora J."/>
            <person name="Crous P."/>
            <person name="Grigoriev I."/>
        </authorList>
    </citation>
    <scope>NUCLEOTIDE SEQUENCE</scope>
    <source>
        <strain evidence="2">CBS 109.77</strain>
    </source>
</reference>
<sequence>FWFCCSAYDYCGSTILYCSTGCQPTFGTCPWSGKTSDLEPQAPACSLRSRQACGKTRH</sequence>
<keyword evidence="1" id="KW-0147">Chitin-binding</keyword>
<feature type="non-terminal residue" evidence="2">
    <location>
        <position position="1"/>
    </location>
</feature>